<evidence type="ECO:0000256" key="5">
    <source>
        <dbReference type="ARBA" id="ARBA00023136"/>
    </source>
</evidence>
<keyword evidence="1 6" id="KW-0812">Transmembrane</keyword>
<evidence type="ECO:0000313" key="8">
    <source>
        <dbReference type="Proteomes" id="UP001632038"/>
    </source>
</evidence>
<dbReference type="SUPFAM" id="SSF90123">
    <property type="entry name" value="ABC transporter transmembrane region"/>
    <property type="match status" value="1"/>
</dbReference>
<keyword evidence="8" id="KW-1185">Reference proteome</keyword>
<keyword evidence="4 6" id="KW-1133">Transmembrane helix</keyword>
<dbReference type="AlphaFoldDB" id="A0ABD3BK55"/>
<evidence type="ECO:0000256" key="4">
    <source>
        <dbReference type="ARBA" id="ARBA00022989"/>
    </source>
</evidence>
<keyword evidence="5 6" id="KW-0472">Membrane</keyword>
<proteinExistence type="predicted"/>
<comment type="caution">
    <text evidence="7">The sequence shown here is derived from an EMBL/GenBank/DDBJ whole genome shotgun (WGS) entry which is preliminary data.</text>
</comment>
<reference evidence="8" key="1">
    <citation type="journal article" date="2024" name="IScience">
        <title>Strigolactones Initiate the Formation of Haustorium-like Structures in Castilleja.</title>
        <authorList>
            <person name="Buerger M."/>
            <person name="Peterson D."/>
            <person name="Chory J."/>
        </authorList>
    </citation>
    <scope>NUCLEOTIDE SEQUENCE [LARGE SCALE GENOMIC DNA]</scope>
</reference>
<keyword evidence="3" id="KW-0067">ATP-binding</keyword>
<feature type="transmembrane region" description="Helical" evidence="6">
    <location>
        <begin position="41"/>
        <end position="63"/>
    </location>
</feature>
<dbReference type="Gene3D" id="1.20.1560.10">
    <property type="entry name" value="ABC transporter type 1, transmembrane domain"/>
    <property type="match status" value="1"/>
</dbReference>
<protein>
    <submittedName>
        <fullName evidence="7">Multidrug resistance-associated protein 7</fullName>
    </submittedName>
</protein>
<keyword evidence="2" id="KW-0547">Nucleotide-binding</keyword>
<accession>A0ABD3BK55</accession>
<evidence type="ECO:0000256" key="6">
    <source>
        <dbReference type="SAM" id="Phobius"/>
    </source>
</evidence>
<dbReference type="InterPro" id="IPR036640">
    <property type="entry name" value="ABC1_TM_sf"/>
</dbReference>
<name>A0ABD3BK55_9LAMI</name>
<dbReference type="EMBL" id="JAVIJP010000081">
    <property type="protein sequence ID" value="KAL3617639.1"/>
    <property type="molecule type" value="Genomic_DNA"/>
</dbReference>
<evidence type="ECO:0000256" key="2">
    <source>
        <dbReference type="ARBA" id="ARBA00022741"/>
    </source>
</evidence>
<dbReference type="InterPro" id="IPR050173">
    <property type="entry name" value="ABC_transporter_C-like"/>
</dbReference>
<dbReference type="PANTHER" id="PTHR24223:SF369">
    <property type="entry name" value="ABC TRANSPORTER C FAMILY MEMBER 10"/>
    <property type="match status" value="1"/>
</dbReference>
<evidence type="ECO:0000313" key="7">
    <source>
        <dbReference type="EMBL" id="KAL3617639.1"/>
    </source>
</evidence>
<evidence type="ECO:0000256" key="1">
    <source>
        <dbReference type="ARBA" id="ARBA00022692"/>
    </source>
</evidence>
<gene>
    <name evidence="7" type="primary">ABCC10_4</name>
    <name evidence="7" type="ORF">CASFOL_037960</name>
</gene>
<organism evidence="7 8">
    <name type="scientific">Castilleja foliolosa</name>
    <dbReference type="NCBI Taxonomy" id="1961234"/>
    <lineage>
        <taxon>Eukaryota</taxon>
        <taxon>Viridiplantae</taxon>
        <taxon>Streptophyta</taxon>
        <taxon>Embryophyta</taxon>
        <taxon>Tracheophyta</taxon>
        <taxon>Spermatophyta</taxon>
        <taxon>Magnoliopsida</taxon>
        <taxon>eudicotyledons</taxon>
        <taxon>Gunneridae</taxon>
        <taxon>Pentapetalae</taxon>
        <taxon>asterids</taxon>
        <taxon>lamiids</taxon>
        <taxon>Lamiales</taxon>
        <taxon>Orobanchaceae</taxon>
        <taxon>Pedicularideae</taxon>
        <taxon>Castillejinae</taxon>
        <taxon>Castilleja</taxon>
    </lineage>
</organism>
<sequence length="150" mass="16851">MFHEALSKVSVDLSIVDLDIPFNFIFTVGSTTNCYANLAVITWQVLFVSIPMIYLAIQILYYFSTAKELMRINGTTKSFVANHLSESVAGAATTIRAFKEEDHFFAKNLELIDNNGSPFFHYFSANEWLIQRLETLSAVVLSFAGLCMDS</sequence>
<dbReference type="Proteomes" id="UP001632038">
    <property type="component" value="Unassembled WGS sequence"/>
</dbReference>
<evidence type="ECO:0000256" key="3">
    <source>
        <dbReference type="ARBA" id="ARBA00022840"/>
    </source>
</evidence>
<dbReference type="PANTHER" id="PTHR24223">
    <property type="entry name" value="ATP-BINDING CASSETTE SUB-FAMILY C"/>
    <property type="match status" value="1"/>
</dbReference>
<dbReference type="GO" id="GO:0005524">
    <property type="term" value="F:ATP binding"/>
    <property type="evidence" value="ECO:0007669"/>
    <property type="project" value="UniProtKB-KW"/>
</dbReference>